<sequence>MEMFFKDCPHPSENQRKELAIQLGLDHLKINFLFQNKQTQRPNQCDCPHPSENQRKELGIQLGLDHLRINFLFQNKQTQRPNQCIYSVNDFINTPLPTPNKFPIKQLQEVVVMGQANNNLINNQNVVSEGEQLVDDTTLRKRKNKHRHTPEQIQRMEMFFKDCPHPSENQRKELGIQLGLDHLKINFLFQNKQTQRPNQCAN</sequence>
<gene>
    <name evidence="1" type="ORF">M9H77_19991</name>
</gene>
<dbReference type="EMBL" id="CM044705">
    <property type="protein sequence ID" value="KAI5660668.1"/>
    <property type="molecule type" value="Genomic_DNA"/>
</dbReference>
<protein>
    <submittedName>
        <fullName evidence="1">Uncharacterized protein</fullName>
    </submittedName>
</protein>
<dbReference type="Proteomes" id="UP001060085">
    <property type="component" value="Linkage Group LG05"/>
</dbReference>
<name>A0ACC0AML6_CATRO</name>
<proteinExistence type="predicted"/>
<organism evidence="1 2">
    <name type="scientific">Catharanthus roseus</name>
    <name type="common">Madagascar periwinkle</name>
    <name type="synonym">Vinca rosea</name>
    <dbReference type="NCBI Taxonomy" id="4058"/>
    <lineage>
        <taxon>Eukaryota</taxon>
        <taxon>Viridiplantae</taxon>
        <taxon>Streptophyta</taxon>
        <taxon>Embryophyta</taxon>
        <taxon>Tracheophyta</taxon>
        <taxon>Spermatophyta</taxon>
        <taxon>Magnoliopsida</taxon>
        <taxon>eudicotyledons</taxon>
        <taxon>Gunneridae</taxon>
        <taxon>Pentapetalae</taxon>
        <taxon>asterids</taxon>
        <taxon>lamiids</taxon>
        <taxon>Gentianales</taxon>
        <taxon>Apocynaceae</taxon>
        <taxon>Rauvolfioideae</taxon>
        <taxon>Vinceae</taxon>
        <taxon>Catharanthinae</taxon>
        <taxon>Catharanthus</taxon>
    </lineage>
</organism>
<comment type="caution">
    <text evidence="1">The sequence shown here is derived from an EMBL/GenBank/DDBJ whole genome shotgun (WGS) entry which is preliminary data.</text>
</comment>
<evidence type="ECO:0000313" key="1">
    <source>
        <dbReference type="EMBL" id="KAI5660668.1"/>
    </source>
</evidence>
<accession>A0ACC0AML6</accession>
<keyword evidence="2" id="KW-1185">Reference proteome</keyword>
<evidence type="ECO:0000313" key="2">
    <source>
        <dbReference type="Proteomes" id="UP001060085"/>
    </source>
</evidence>
<reference evidence="2" key="1">
    <citation type="journal article" date="2023" name="Nat. Plants">
        <title>Single-cell RNA sequencing provides a high-resolution roadmap for understanding the multicellular compartmentation of specialized metabolism.</title>
        <authorList>
            <person name="Sun S."/>
            <person name="Shen X."/>
            <person name="Li Y."/>
            <person name="Li Y."/>
            <person name="Wang S."/>
            <person name="Li R."/>
            <person name="Zhang H."/>
            <person name="Shen G."/>
            <person name="Guo B."/>
            <person name="Wei J."/>
            <person name="Xu J."/>
            <person name="St-Pierre B."/>
            <person name="Chen S."/>
            <person name="Sun C."/>
        </authorList>
    </citation>
    <scope>NUCLEOTIDE SEQUENCE [LARGE SCALE GENOMIC DNA]</scope>
</reference>